<dbReference type="OrthoDB" id="10514387at2759"/>
<gene>
    <name evidence="2" type="ORF">B0I35DRAFT_151293</name>
</gene>
<sequence>MLTRASTTKIRKREPQPLHHDQESSAPKRLKRNLAHRIDSSMAGFKPRERTMDSVASRPIQSALPLNDWRDGRIAINEAPQGLGEHAELLEDGLTSTICPIISNLAFTEALPEYPPIFDVTIPPLYPFTSHLETPITDLPDYPPIFEDTTIPPLYPMNTHPNLAFTEALPEYPPIFDDVTIPPLYPFTSHLEAPITELPSYPDFEDVTISPLYPICLHSDVSS</sequence>
<evidence type="ECO:0000256" key="1">
    <source>
        <dbReference type="SAM" id="MobiDB-lite"/>
    </source>
</evidence>
<name>A0A8K0SHS1_9HYPO</name>
<evidence type="ECO:0000313" key="2">
    <source>
        <dbReference type="EMBL" id="KAH7304476.1"/>
    </source>
</evidence>
<feature type="region of interest" description="Disordered" evidence="1">
    <location>
        <begin position="1"/>
        <end position="30"/>
    </location>
</feature>
<comment type="caution">
    <text evidence="2">The sequence shown here is derived from an EMBL/GenBank/DDBJ whole genome shotgun (WGS) entry which is preliminary data.</text>
</comment>
<accession>A0A8K0SHS1</accession>
<proteinExistence type="predicted"/>
<feature type="compositionally biased region" description="Basic and acidic residues" evidence="1">
    <location>
        <begin position="13"/>
        <end position="23"/>
    </location>
</feature>
<evidence type="ECO:0000313" key="3">
    <source>
        <dbReference type="Proteomes" id="UP000813444"/>
    </source>
</evidence>
<dbReference type="AlphaFoldDB" id="A0A8K0SHS1"/>
<dbReference type="EMBL" id="JAGPNK010000023">
    <property type="protein sequence ID" value="KAH7304476.1"/>
    <property type="molecule type" value="Genomic_DNA"/>
</dbReference>
<keyword evidence="3" id="KW-1185">Reference proteome</keyword>
<organism evidence="2 3">
    <name type="scientific">Stachybotrys elegans</name>
    <dbReference type="NCBI Taxonomy" id="80388"/>
    <lineage>
        <taxon>Eukaryota</taxon>
        <taxon>Fungi</taxon>
        <taxon>Dikarya</taxon>
        <taxon>Ascomycota</taxon>
        <taxon>Pezizomycotina</taxon>
        <taxon>Sordariomycetes</taxon>
        <taxon>Hypocreomycetidae</taxon>
        <taxon>Hypocreales</taxon>
        <taxon>Stachybotryaceae</taxon>
        <taxon>Stachybotrys</taxon>
    </lineage>
</organism>
<protein>
    <submittedName>
        <fullName evidence="2">Uncharacterized protein</fullName>
    </submittedName>
</protein>
<reference evidence="2" key="1">
    <citation type="journal article" date="2021" name="Nat. Commun.">
        <title>Genetic determinants of endophytism in the Arabidopsis root mycobiome.</title>
        <authorList>
            <person name="Mesny F."/>
            <person name="Miyauchi S."/>
            <person name="Thiergart T."/>
            <person name="Pickel B."/>
            <person name="Atanasova L."/>
            <person name="Karlsson M."/>
            <person name="Huettel B."/>
            <person name="Barry K.W."/>
            <person name="Haridas S."/>
            <person name="Chen C."/>
            <person name="Bauer D."/>
            <person name="Andreopoulos W."/>
            <person name="Pangilinan J."/>
            <person name="LaButti K."/>
            <person name="Riley R."/>
            <person name="Lipzen A."/>
            <person name="Clum A."/>
            <person name="Drula E."/>
            <person name="Henrissat B."/>
            <person name="Kohler A."/>
            <person name="Grigoriev I.V."/>
            <person name="Martin F.M."/>
            <person name="Hacquard S."/>
        </authorList>
    </citation>
    <scope>NUCLEOTIDE SEQUENCE</scope>
    <source>
        <strain evidence="2">MPI-CAGE-CH-0235</strain>
    </source>
</reference>
<dbReference type="Proteomes" id="UP000813444">
    <property type="component" value="Unassembled WGS sequence"/>
</dbReference>